<evidence type="ECO:0008006" key="4">
    <source>
        <dbReference type="Google" id="ProtNLM"/>
    </source>
</evidence>
<sequence length="661" mass="72812">MRTYFEPEEDEEFEAAKDLLIRRALSWAEGQGLPADGLLLSAAVDSRHRSRDGRLAFWDSAQVRRYLLEWIPQYVVAPRDVLDAAPETLLTLLRYLIAAGLRDPRGATLAELESAVAATATEYPAALADPQRLGLAKFWAQTALDSGFDLTDRKSLDRFQRDIDAGRVAYDAEVLDQVMKARFTRLGLDEERAYPQPPLVIDAKVGEAAAGSEIVRQLSALVDWTGTDGRTLTGTGNLRLADARELAAHLGTGEQDLQVRSATELPRLNLLLAWAKSTRLVRVSKGRLLRVAKAAPLLRDPERLWSRAFEVFFDLGRAIGVPPGSMLVELFDELLPDVLNSVYGLPDRVPVTRLQETVWLACQDYLQLDEDDFRQQTWRRHVERDLVEAFELLAALGAVELSHGVADELYTSDLDEEDQPLPPEARARLRTRLAEPGLLVRLTPLGLRAVRERMLAEGRDVPLVGELVDASPGELLGVLAQHYTPETASVELDGWLAARGGGVEPLLDAVRACPFRARAAAMLGTLAEVRADGQSMLKGLRADRVLAPIAVTALLDTGDLRPEDLSTEEQLALMTEGLLTLLELAGPEEVMRQVTSMAGQDAFGIIEAVSNSGHPADESMREFRTLVAEPMRARSHGLRFANSSRPGSRGRHSGHGKRRKR</sequence>
<name>A0ABW7AIN0_9ACTN</name>
<dbReference type="RefSeq" id="WP_393170179.1">
    <property type="nucleotide sequence ID" value="NZ_JBICRM010000018.1"/>
</dbReference>
<gene>
    <name evidence="2" type="ORF">ACFLIM_27295</name>
</gene>
<keyword evidence="3" id="KW-1185">Reference proteome</keyword>
<proteinExistence type="predicted"/>
<evidence type="ECO:0000313" key="3">
    <source>
        <dbReference type="Proteomes" id="UP001603978"/>
    </source>
</evidence>
<evidence type="ECO:0000313" key="2">
    <source>
        <dbReference type="EMBL" id="MFG1706903.1"/>
    </source>
</evidence>
<reference evidence="2 3" key="1">
    <citation type="submission" date="2024-10" db="EMBL/GenBank/DDBJ databases">
        <authorList>
            <person name="Topkara A.R."/>
            <person name="Saygin H."/>
        </authorList>
    </citation>
    <scope>NUCLEOTIDE SEQUENCE [LARGE SCALE GENOMIC DNA]</scope>
    <source>
        <strain evidence="2 3">M3C6</strain>
    </source>
</reference>
<feature type="compositionally biased region" description="Basic residues" evidence="1">
    <location>
        <begin position="648"/>
        <end position="661"/>
    </location>
</feature>
<feature type="region of interest" description="Disordered" evidence="1">
    <location>
        <begin position="636"/>
        <end position="661"/>
    </location>
</feature>
<comment type="caution">
    <text evidence="2">The sequence shown here is derived from an EMBL/GenBank/DDBJ whole genome shotgun (WGS) entry which is preliminary data.</text>
</comment>
<accession>A0ABW7AIN0</accession>
<evidence type="ECO:0000256" key="1">
    <source>
        <dbReference type="SAM" id="MobiDB-lite"/>
    </source>
</evidence>
<protein>
    <recommendedName>
        <fullName evidence="4">Helicase XPB/Ssl2 N-terminal domain-containing protein</fullName>
    </recommendedName>
</protein>
<dbReference type="Proteomes" id="UP001603978">
    <property type="component" value="Unassembled WGS sequence"/>
</dbReference>
<organism evidence="2 3">
    <name type="scientific">Nonomuraea marmarensis</name>
    <dbReference type="NCBI Taxonomy" id="3351344"/>
    <lineage>
        <taxon>Bacteria</taxon>
        <taxon>Bacillati</taxon>
        <taxon>Actinomycetota</taxon>
        <taxon>Actinomycetes</taxon>
        <taxon>Streptosporangiales</taxon>
        <taxon>Streptosporangiaceae</taxon>
        <taxon>Nonomuraea</taxon>
    </lineage>
</organism>
<dbReference type="EMBL" id="JBICRM010000018">
    <property type="protein sequence ID" value="MFG1706903.1"/>
    <property type="molecule type" value="Genomic_DNA"/>
</dbReference>